<evidence type="ECO:0000313" key="9">
    <source>
        <dbReference type="Proteomes" id="UP000250088"/>
    </source>
</evidence>
<sequence>MSVEVRVAADEDLERWNGYVERSPQGTCCHELEALKVQAEHANATLHPLIGFKGQEVVGLCPVFEIRKGPITTVFSPPPHLRVPYLGPALLNVDKLKRRKREKRTERFLESCLEWIETELDPRYGHMRTAPSFDDVRAFTWNGYDASPEYTYAVDLTREEDEILDSFSSDARRNVRNTDSDAYDISVGGPHEIRQIYEQVRHRYESQGISFGVPIEFVLELASATANGDVRPYTCHVDGEFVGGILALEYGGRIGRWMGGVRSDADGTPTVDLPTNDLLDWAIVRDGRQRGLEAYDLVGADTQRINRYKAKFNPDLETYYSLEYGSWGMKTAASLYDSVK</sequence>
<dbReference type="GO" id="GO:0008360">
    <property type="term" value="P:regulation of cell shape"/>
    <property type="evidence" value="ECO:0007669"/>
    <property type="project" value="UniProtKB-KW"/>
</dbReference>
<dbReference type="InterPro" id="IPR003447">
    <property type="entry name" value="FEMABX"/>
</dbReference>
<protein>
    <submittedName>
        <fullName evidence="8">GNAT family N-acetyltransferase</fullName>
    </submittedName>
</protein>
<organism evidence="8 9">
    <name type="scientific">Natrarchaeobaculum aegyptiacum</name>
    <dbReference type="NCBI Taxonomy" id="745377"/>
    <lineage>
        <taxon>Archaea</taxon>
        <taxon>Methanobacteriati</taxon>
        <taxon>Methanobacteriota</taxon>
        <taxon>Stenosarchaea group</taxon>
        <taxon>Halobacteria</taxon>
        <taxon>Halobacteriales</taxon>
        <taxon>Natrialbaceae</taxon>
        <taxon>Natrarchaeobaculum</taxon>
    </lineage>
</organism>
<reference evidence="9" key="1">
    <citation type="submission" date="2017-02" db="EMBL/GenBank/DDBJ databases">
        <title>Natronthermophilus aegyptiacus gen. nov.,sp. nov., an aerobic, extremely halophilic alkalithermophilic archaeon isolated from the athalassohaline Wadi An Natrun, Egypt.</title>
        <authorList>
            <person name="Zhao B."/>
        </authorList>
    </citation>
    <scope>NUCLEOTIDE SEQUENCE [LARGE SCALE GENOMIC DNA]</scope>
    <source>
        <strain evidence="9">JW/NM-HA 15</strain>
    </source>
</reference>
<keyword evidence="4" id="KW-0573">Peptidoglycan synthesis</keyword>
<dbReference type="InterPro" id="IPR050644">
    <property type="entry name" value="PG_Glycine_Bridge_Synth"/>
</dbReference>
<dbReference type="GeneID" id="32893150"/>
<dbReference type="Gene3D" id="3.40.630.30">
    <property type="match status" value="1"/>
</dbReference>
<evidence type="ECO:0000256" key="6">
    <source>
        <dbReference type="ARBA" id="ARBA00023316"/>
    </source>
</evidence>
<proteinExistence type="inferred from homology"/>
<dbReference type="KEGG" id="naj:B1756_03685"/>
<dbReference type="Proteomes" id="UP000250088">
    <property type="component" value="Chromosome"/>
</dbReference>
<keyword evidence="5" id="KW-0012">Acyltransferase</keyword>
<evidence type="ECO:0000259" key="7">
    <source>
        <dbReference type="Pfam" id="PF13480"/>
    </source>
</evidence>
<keyword evidence="2 8" id="KW-0808">Transferase</keyword>
<feature type="domain" description="BioF2-like acetyltransferase" evidence="7">
    <location>
        <begin position="169"/>
        <end position="309"/>
    </location>
</feature>
<dbReference type="RefSeq" id="WP_086887326.1">
    <property type="nucleotide sequence ID" value="NZ_CP019893.1"/>
</dbReference>
<comment type="similarity">
    <text evidence="1">Belongs to the FemABX family.</text>
</comment>
<evidence type="ECO:0000256" key="2">
    <source>
        <dbReference type="ARBA" id="ARBA00022679"/>
    </source>
</evidence>
<dbReference type="SUPFAM" id="SSF55729">
    <property type="entry name" value="Acyl-CoA N-acyltransferases (Nat)"/>
    <property type="match status" value="1"/>
</dbReference>
<evidence type="ECO:0000256" key="1">
    <source>
        <dbReference type="ARBA" id="ARBA00009943"/>
    </source>
</evidence>
<gene>
    <name evidence="8" type="ORF">B1756_03685</name>
</gene>
<dbReference type="PROSITE" id="PS51191">
    <property type="entry name" value="FEMABX"/>
    <property type="match status" value="1"/>
</dbReference>
<dbReference type="GO" id="GO:0044038">
    <property type="term" value="P:cell wall macromolecule biosynthetic process"/>
    <property type="evidence" value="ECO:0007669"/>
    <property type="project" value="InterPro"/>
</dbReference>
<dbReference type="GO" id="GO:0071555">
    <property type="term" value="P:cell wall organization"/>
    <property type="evidence" value="ECO:0007669"/>
    <property type="project" value="UniProtKB-KW"/>
</dbReference>
<dbReference type="EMBL" id="CP019893">
    <property type="protein sequence ID" value="ARS88940.1"/>
    <property type="molecule type" value="Genomic_DNA"/>
</dbReference>
<name>A0A2Z2HPI8_9EURY</name>
<dbReference type="PANTHER" id="PTHR36174">
    <property type="entry name" value="LIPID II:GLYCINE GLYCYLTRANSFERASE"/>
    <property type="match status" value="1"/>
</dbReference>
<dbReference type="OrthoDB" id="140543at2157"/>
<evidence type="ECO:0000256" key="3">
    <source>
        <dbReference type="ARBA" id="ARBA00022960"/>
    </source>
</evidence>
<keyword evidence="6" id="KW-0961">Cell wall biogenesis/degradation</keyword>
<dbReference type="InterPro" id="IPR038740">
    <property type="entry name" value="BioF2-like_GNAT_dom"/>
</dbReference>
<evidence type="ECO:0000256" key="5">
    <source>
        <dbReference type="ARBA" id="ARBA00023315"/>
    </source>
</evidence>
<dbReference type="InterPro" id="IPR016181">
    <property type="entry name" value="Acyl_CoA_acyltransferase"/>
</dbReference>
<keyword evidence="3" id="KW-0133">Cell shape</keyword>
<accession>A0A2Z2HPI8</accession>
<evidence type="ECO:0000256" key="4">
    <source>
        <dbReference type="ARBA" id="ARBA00022984"/>
    </source>
</evidence>
<dbReference type="AlphaFoldDB" id="A0A2Z2HPI8"/>
<dbReference type="PANTHER" id="PTHR36174:SF1">
    <property type="entry name" value="LIPID II:GLYCINE GLYCYLTRANSFERASE"/>
    <property type="match status" value="1"/>
</dbReference>
<dbReference type="Pfam" id="PF13480">
    <property type="entry name" value="Acetyltransf_6"/>
    <property type="match status" value="1"/>
</dbReference>
<dbReference type="GO" id="GO:0016755">
    <property type="term" value="F:aminoacyltransferase activity"/>
    <property type="evidence" value="ECO:0007669"/>
    <property type="project" value="InterPro"/>
</dbReference>
<evidence type="ECO:0000313" key="8">
    <source>
        <dbReference type="EMBL" id="ARS88940.1"/>
    </source>
</evidence>
<keyword evidence="9" id="KW-1185">Reference proteome</keyword>